<name>A0A1C5GGV7_MICEH</name>
<dbReference type="PANTHER" id="PTHR24221:SF654">
    <property type="entry name" value="ATP-BINDING CASSETTE SUB-FAMILY B MEMBER 6"/>
    <property type="match status" value="1"/>
</dbReference>
<dbReference type="PANTHER" id="PTHR24221">
    <property type="entry name" value="ATP-BINDING CASSETTE SUB-FAMILY B"/>
    <property type="match status" value="1"/>
</dbReference>
<dbReference type="InterPro" id="IPR039421">
    <property type="entry name" value="Type_1_exporter"/>
</dbReference>
<dbReference type="InterPro" id="IPR003439">
    <property type="entry name" value="ABC_transporter-like_ATP-bd"/>
</dbReference>
<dbReference type="Gene3D" id="3.40.50.300">
    <property type="entry name" value="P-loop containing nucleotide triphosphate hydrolases"/>
    <property type="match status" value="1"/>
</dbReference>
<keyword evidence="3" id="KW-1185">Reference proteome</keyword>
<feature type="domain" description="ABC transporter" evidence="1">
    <location>
        <begin position="3"/>
        <end position="116"/>
    </location>
</feature>
<reference evidence="2 3" key="1">
    <citation type="submission" date="2016-06" db="EMBL/GenBank/DDBJ databases">
        <authorList>
            <person name="Kjaerup R.B."/>
            <person name="Dalgaard T.S."/>
            <person name="Juul-Madsen H.R."/>
        </authorList>
    </citation>
    <scope>NUCLEOTIDE SEQUENCE [LARGE SCALE GENOMIC DNA]</scope>
    <source>
        <strain evidence="2 3">DSM 43913</strain>
    </source>
</reference>
<dbReference type="InterPro" id="IPR027417">
    <property type="entry name" value="P-loop_NTPase"/>
</dbReference>
<accession>A0A1C5GGV7</accession>
<dbReference type="SUPFAM" id="SSF52540">
    <property type="entry name" value="P-loop containing nucleoside triphosphate hydrolases"/>
    <property type="match status" value="1"/>
</dbReference>
<organism evidence="2 3">
    <name type="scientific">Micromonospora echinofusca</name>
    <dbReference type="NCBI Taxonomy" id="47858"/>
    <lineage>
        <taxon>Bacteria</taxon>
        <taxon>Bacillati</taxon>
        <taxon>Actinomycetota</taxon>
        <taxon>Actinomycetes</taxon>
        <taxon>Micromonosporales</taxon>
        <taxon>Micromonosporaceae</taxon>
        <taxon>Micromonospora</taxon>
    </lineage>
</organism>
<proteinExistence type="predicted"/>
<dbReference type="AlphaFoldDB" id="A0A1C5GGV7"/>
<dbReference type="Proteomes" id="UP000198251">
    <property type="component" value="Chromosome I"/>
</dbReference>
<protein>
    <submittedName>
        <fullName evidence="2">ABC transporter</fullName>
    </submittedName>
</protein>
<dbReference type="EMBL" id="LT607733">
    <property type="protein sequence ID" value="SCG19020.1"/>
    <property type="molecule type" value="Genomic_DNA"/>
</dbReference>
<dbReference type="GeneID" id="95805039"/>
<evidence type="ECO:0000313" key="3">
    <source>
        <dbReference type="Proteomes" id="UP000198251"/>
    </source>
</evidence>
<dbReference type="Pfam" id="PF00005">
    <property type="entry name" value="ABC_tran"/>
    <property type="match status" value="1"/>
</dbReference>
<evidence type="ECO:0000259" key="1">
    <source>
        <dbReference type="Pfam" id="PF00005"/>
    </source>
</evidence>
<dbReference type="GO" id="GO:0005524">
    <property type="term" value="F:ATP binding"/>
    <property type="evidence" value="ECO:0007669"/>
    <property type="project" value="InterPro"/>
</dbReference>
<gene>
    <name evidence="2" type="ORF">GA0070610_5380</name>
</gene>
<evidence type="ECO:0000313" key="2">
    <source>
        <dbReference type="EMBL" id="SCG19020.1"/>
    </source>
</evidence>
<sequence>MLRHHDPSAGQITVGGVDLRDLGDADLRRTVTVVPQDVHLFPGSIADNIRLGRPDATDTEVRAAAGAAQLTPFLDALPAGPDTPAGERGAALSGGQRARVAVARALITGARVLVLDGGRIVADDAPEQLRSRGALAAAVRGGEADP</sequence>
<dbReference type="GO" id="GO:0042626">
    <property type="term" value="F:ATPase-coupled transmembrane transporter activity"/>
    <property type="evidence" value="ECO:0007669"/>
    <property type="project" value="TreeGrafter"/>
</dbReference>
<dbReference type="RefSeq" id="WP_089002546.1">
    <property type="nucleotide sequence ID" value="NZ_LT607733.1"/>
</dbReference>
<dbReference type="GO" id="GO:0016887">
    <property type="term" value="F:ATP hydrolysis activity"/>
    <property type="evidence" value="ECO:0007669"/>
    <property type="project" value="InterPro"/>
</dbReference>